<evidence type="ECO:0000313" key="9">
    <source>
        <dbReference type="EMBL" id="MDR6891918.1"/>
    </source>
</evidence>
<keyword evidence="7" id="KW-0963">Cytoplasm</keyword>
<dbReference type="EC" id="3.5.2.7" evidence="1 7"/>
<feature type="binding site" evidence="7">
    <location>
        <position position="242"/>
    </location>
    <ligand>
        <name>Fe(3+)</name>
        <dbReference type="ChEBI" id="CHEBI:29034"/>
    </ligand>
</feature>
<evidence type="ECO:0000256" key="1">
    <source>
        <dbReference type="ARBA" id="ARBA00012864"/>
    </source>
</evidence>
<comment type="catalytic activity">
    <reaction evidence="7">
        <text>4-imidazolone-5-propanoate + H2O = N-formimidoyl-L-glutamate</text>
        <dbReference type="Rhea" id="RHEA:23660"/>
        <dbReference type="ChEBI" id="CHEBI:15377"/>
        <dbReference type="ChEBI" id="CHEBI:58928"/>
        <dbReference type="ChEBI" id="CHEBI:77893"/>
        <dbReference type="EC" id="3.5.2.7"/>
    </reaction>
</comment>
<feature type="binding site" evidence="7">
    <location>
        <position position="90"/>
    </location>
    <ligand>
        <name>4-imidazolone-5-propanoate</name>
        <dbReference type="ChEBI" id="CHEBI:77893"/>
    </ligand>
</feature>
<dbReference type="SUPFAM" id="SSF51556">
    <property type="entry name" value="Metallo-dependent hydrolases"/>
    <property type="match status" value="1"/>
</dbReference>
<dbReference type="GO" id="GO:0008270">
    <property type="term" value="F:zinc ion binding"/>
    <property type="evidence" value="ECO:0007669"/>
    <property type="project" value="UniProtKB-UniRule"/>
</dbReference>
<comment type="pathway">
    <text evidence="7">Amino-acid degradation; L-histidine degradation into L-glutamate; N-formimidoyl-L-glutamate from L-histidine: step 3/3.</text>
</comment>
<keyword evidence="4 7" id="KW-0369">Histidine metabolism</keyword>
<protein>
    <recommendedName>
        <fullName evidence="1 7">Imidazolonepropionase</fullName>
        <ecNumber evidence="1 7">3.5.2.7</ecNumber>
    </recommendedName>
    <alternativeName>
        <fullName evidence="7">Imidazolone-5-propionate hydrolase</fullName>
    </alternativeName>
</protein>
<feature type="binding site" evidence="7">
    <location>
        <position position="148"/>
    </location>
    <ligand>
        <name>N-formimidoyl-L-glutamate</name>
        <dbReference type="ChEBI" id="CHEBI:58928"/>
    </ligand>
</feature>
<comment type="cofactor">
    <cofactor evidence="7">
        <name>Zn(2+)</name>
        <dbReference type="ChEBI" id="CHEBI:29105"/>
    </cofactor>
    <cofactor evidence="7">
        <name>Fe(3+)</name>
        <dbReference type="ChEBI" id="CHEBI:29034"/>
    </cofactor>
    <text evidence="7">Binds 1 zinc or iron ion per subunit.</text>
</comment>
<accession>A0AAE3YDL7</accession>
<evidence type="ECO:0000256" key="2">
    <source>
        <dbReference type="ARBA" id="ARBA00022723"/>
    </source>
</evidence>
<feature type="binding site" evidence="7">
    <location>
        <position position="175"/>
    </location>
    <ligand>
        <name>4-imidazolone-5-propanoate</name>
        <dbReference type="ChEBI" id="CHEBI:77893"/>
    </ligand>
</feature>
<feature type="binding site" evidence="7">
    <location>
        <position position="342"/>
    </location>
    <ligand>
        <name>N-formimidoyl-L-glutamate</name>
        <dbReference type="ChEBI" id="CHEBI:58928"/>
    </ligand>
</feature>
<evidence type="ECO:0000256" key="6">
    <source>
        <dbReference type="ARBA" id="ARBA00023004"/>
    </source>
</evidence>
<dbReference type="InterPro" id="IPR032466">
    <property type="entry name" value="Metal_Hydrolase"/>
</dbReference>
<dbReference type="InterPro" id="IPR006680">
    <property type="entry name" value="Amidohydro-rel"/>
</dbReference>
<feature type="binding site" evidence="7">
    <location>
        <position position="345"/>
    </location>
    <ligand>
        <name>4-imidazolone-5-propanoate</name>
        <dbReference type="ChEBI" id="CHEBI:77893"/>
    </ligand>
</feature>
<feature type="binding site" evidence="7">
    <location>
        <position position="148"/>
    </location>
    <ligand>
        <name>4-imidazolone-5-propanoate</name>
        <dbReference type="ChEBI" id="CHEBI:77893"/>
    </ligand>
</feature>
<dbReference type="GO" id="GO:0050480">
    <property type="term" value="F:imidazolonepropionase activity"/>
    <property type="evidence" value="ECO:0007669"/>
    <property type="project" value="UniProtKB-UniRule"/>
</dbReference>
<keyword evidence="3 7" id="KW-0378">Hydrolase</keyword>
<evidence type="ECO:0000256" key="5">
    <source>
        <dbReference type="ARBA" id="ARBA00022833"/>
    </source>
</evidence>
<dbReference type="RefSeq" id="WP_309850237.1">
    <property type="nucleotide sequence ID" value="NZ_BAAAIU010000041.1"/>
</dbReference>
<evidence type="ECO:0000256" key="7">
    <source>
        <dbReference type="HAMAP-Rule" id="MF_00372"/>
    </source>
</evidence>
<dbReference type="Gene3D" id="3.20.20.140">
    <property type="entry name" value="Metal-dependent hydrolases"/>
    <property type="match status" value="2"/>
</dbReference>
<feature type="binding site" evidence="7">
    <location>
        <position position="242"/>
    </location>
    <ligand>
        <name>Zn(2+)</name>
        <dbReference type="ChEBI" id="CHEBI:29105"/>
    </ligand>
</feature>
<comment type="similarity">
    <text evidence="7">Belongs to the metallo-dependent hydrolases superfamily. HutI family.</text>
</comment>
<gene>
    <name evidence="7" type="primary">hutI</name>
    <name evidence="9" type="ORF">J2S35_000858</name>
</gene>
<keyword evidence="10" id="KW-1185">Reference proteome</keyword>
<comment type="function">
    <text evidence="7">Catalyzes the hydrolytic cleavage of the carbon-nitrogen bond in imidazolone-5-propanoate to yield N-formimidoyl-L-glutamate. It is the third step in the universal histidine degradation pathway.</text>
</comment>
<comment type="subcellular location">
    <subcellularLocation>
        <location evidence="7">Cytoplasm</location>
    </subcellularLocation>
</comment>
<dbReference type="InterPro" id="IPR005920">
    <property type="entry name" value="HutI"/>
</dbReference>
<feature type="binding site" evidence="7">
    <location>
        <position position="81"/>
    </location>
    <ligand>
        <name>Zn(2+)</name>
        <dbReference type="ChEBI" id="CHEBI:29105"/>
    </ligand>
</feature>
<comment type="caution">
    <text evidence="9">The sequence shown here is derived from an EMBL/GenBank/DDBJ whole genome shotgun (WGS) entry which is preliminary data.</text>
</comment>
<feature type="binding site" evidence="7">
    <location>
        <position position="340"/>
    </location>
    <ligand>
        <name>Fe(3+)</name>
        <dbReference type="ChEBI" id="CHEBI:29034"/>
    </ligand>
</feature>
<evidence type="ECO:0000256" key="3">
    <source>
        <dbReference type="ARBA" id="ARBA00022801"/>
    </source>
</evidence>
<dbReference type="PANTHER" id="PTHR42752:SF1">
    <property type="entry name" value="IMIDAZOLONEPROPIONASE-RELATED"/>
    <property type="match status" value="1"/>
</dbReference>
<feature type="binding site" evidence="7">
    <location>
        <position position="245"/>
    </location>
    <ligand>
        <name>4-imidazolone-5-propanoate</name>
        <dbReference type="ChEBI" id="CHEBI:77893"/>
    </ligand>
</feature>
<organism evidence="9 10">
    <name type="scientific">Falsarthrobacter nasiphocae</name>
    <dbReference type="NCBI Taxonomy" id="189863"/>
    <lineage>
        <taxon>Bacteria</taxon>
        <taxon>Bacillati</taxon>
        <taxon>Actinomycetota</taxon>
        <taxon>Actinomycetes</taxon>
        <taxon>Micrococcales</taxon>
        <taxon>Micrococcaceae</taxon>
        <taxon>Falsarthrobacter</taxon>
    </lineage>
</organism>
<dbReference type="InterPro" id="IPR011059">
    <property type="entry name" value="Metal-dep_hydrolase_composite"/>
</dbReference>
<evidence type="ECO:0000256" key="4">
    <source>
        <dbReference type="ARBA" id="ARBA00022808"/>
    </source>
</evidence>
<dbReference type="AlphaFoldDB" id="A0AAE3YDL7"/>
<feature type="binding site" evidence="7">
    <location>
        <position position="83"/>
    </location>
    <ligand>
        <name>Zn(2+)</name>
        <dbReference type="ChEBI" id="CHEBI:29105"/>
    </ligand>
</feature>
<dbReference type="Proteomes" id="UP001247307">
    <property type="component" value="Unassembled WGS sequence"/>
</dbReference>
<sequence>MAANTEPSETLDALTGTGTVLVEGVSELWTLDAERRVLRDAAVLIEGDVIAWAGPRSEAPAADRRVDLEGRAVLPGWVDSHSHMVFDGDRSAEFQARMAGESYSAGGIGVTTGATREASDERLAALLASRVEEARRGGTTCMETKTGYGLNVEDEARSARIAAEHMDEVTFLGAHLVPAEYKNRADEYVDLVTGEMLQAVLASGGERLRWADVFCEEGAFTPEQSRRVLEACRAAGLTPRLHGNQLGETGGVALALELGAASVDHINYLSSEDIEGLGASGRAFRANGGVDGAPPAADPAGIDWPTVATILPACDLSTRAPLAPARELADAGATLAIASNCNPGTSYTSSMNFCVGTAVLQMRLTLEEALEAATLGGATALRRTDVGRIVPGARADLHVLNAPAAIHLAYRPGMPMTAATIRKGVRVA</sequence>
<keyword evidence="5 7" id="KW-0862">Zinc</keyword>
<feature type="binding site" evidence="7">
    <location>
        <position position="83"/>
    </location>
    <ligand>
        <name>Fe(3+)</name>
        <dbReference type="ChEBI" id="CHEBI:29034"/>
    </ligand>
</feature>
<feature type="binding site" evidence="7">
    <location>
        <position position="81"/>
    </location>
    <ligand>
        <name>Fe(3+)</name>
        <dbReference type="ChEBI" id="CHEBI:29034"/>
    </ligand>
</feature>
<dbReference type="GO" id="GO:0019556">
    <property type="term" value="P:L-histidine catabolic process to glutamate and formamide"/>
    <property type="evidence" value="ECO:0007669"/>
    <property type="project" value="InterPro"/>
</dbReference>
<dbReference type="HAMAP" id="MF_00372">
    <property type="entry name" value="HutI"/>
    <property type="match status" value="1"/>
</dbReference>
<keyword evidence="6 7" id="KW-0408">Iron</keyword>
<feature type="binding site" evidence="7">
    <location>
        <position position="344"/>
    </location>
    <ligand>
        <name>N-formimidoyl-L-glutamate</name>
        <dbReference type="ChEBI" id="CHEBI:58928"/>
    </ligand>
</feature>
<dbReference type="GO" id="GO:0005506">
    <property type="term" value="F:iron ion binding"/>
    <property type="evidence" value="ECO:0007669"/>
    <property type="project" value="UniProtKB-UniRule"/>
</dbReference>
<dbReference type="SUPFAM" id="SSF51338">
    <property type="entry name" value="Composite domain of metallo-dependent hydrolases"/>
    <property type="match status" value="1"/>
</dbReference>
<keyword evidence="2 7" id="KW-0479">Metal-binding</keyword>
<dbReference type="Pfam" id="PF01979">
    <property type="entry name" value="Amidohydro_1"/>
    <property type="match status" value="1"/>
</dbReference>
<dbReference type="Gene3D" id="2.30.40.10">
    <property type="entry name" value="Urease, subunit C, domain 1"/>
    <property type="match status" value="2"/>
</dbReference>
<name>A0AAE3YDL7_9MICC</name>
<reference evidence="9" key="1">
    <citation type="submission" date="2023-07" db="EMBL/GenBank/DDBJ databases">
        <title>Sequencing the genomes of 1000 actinobacteria strains.</title>
        <authorList>
            <person name="Klenk H.-P."/>
        </authorList>
    </citation>
    <scope>NUCLEOTIDE SEQUENCE</scope>
    <source>
        <strain evidence="9">DSM 13988</strain>
    </source>
</reference>
<evidence type="ECO:0000259" key="8">
    <source>
        <dbReference type="Pfam" id="PF01979"/>
    </source>
</evidence>
<feature type="domain" description="Amidohydrolase-related" evidence="8">
    <location>
        <begin position="73"/>
        <end position="402"/>
    </location>
</feature>
<proteinExistence type="inferred from homology"/>
<feature type="binding site" evidence="7">
    <location>
        <position position="340"/>
    </location>
    <ligand>
        <name>Zn(2+)</name>
        <dbReference type="ChEBI" id="CHEBI:29105"/>
    </ligand>
</feature>
<dbReference type="PANTHER" id="PTHR42752">
    <property type="entry name" value="IMIDAZOLONEPROPIONASE"/>
    <property type="match status" value="1"/>
</dbReference>
<evidence type="ECO:0000313" key="10">
    <source>
        <dbReference type="Proteomes" id="UP001247307"/>
    </source>
</evidence>
<dbReference type="EMBL" id="JAVDUI010000001">
    <property type="protein sequence ID" value="MDR6891918.1"/>
    <property type="molecule type" value="Genomic_DNA"/>
</dbReference>
<dbReference type="GO" id="GO:0005737">
    <property type="term" value="C:cytoplasm"/>
    <property type="evidence" value="ECO:0007669"/>
    <property type="project" value="UniProtKB-SubCell"/>
</dbReference>